<organism evidence="1 2">
    <name type="scientific">Boletus reticuloceps</name>
    <dbReference type="NCBI Taxonomy" id="495285"/>
    <lineage>
        <taxon>Eukaryota</taxon>
        <taxon>Fungi</taxon>
        <taxon>Dikarya</taxon>
        <taxon>Basidiomycota</taxon>
        <taxon>Agaricomycotina</taxon>
        <taxon>Agaricomycetes</taxon>
        <taxon>Agaricomycetidae</taxon>
        <taxon>Boletales</taxon>
        <taxon>Boletineae</taxon>
        <taxon>Boletaceae</taxon>
        <taxon>Boletoideae</taxon>
        <taxon>Boletus</taxon>
    </lineage>
</organism>
<evidence type="ECO:0000313" key="2">
    <source>
        <dbReference type="Proteomes" id="UP000683000"/>
    </source>
</evidence>
<proteinExistence type="predicted"/>
<name>A0A8I2YDF1_9AGAM</name>
<gene>
    <name evidence="1" type="ORF">JVT61DRAFT_13417</name>
</gene>
<accession>A0A8I2YDF1</accession>
<dbReference type="Gene3D" id="3.30.420.40">
    <property type="match status" value="1"/>
</dbReference>
<comment type="caution">
    <text evidence="1">The sequence shown here is derived from an EMBL/GenBank/DDBJ whole genome shotgun (WGS) entry which is preliminary data.</text>
</comment>
<dbReference type="AlphaFoldDB" id="A0A8I2YDF1"/>
<dbReference type="Proteomes" id="UP000683000">
    <property type="component" value="Unassembled WGS sequence"/>
</dbReference>
<protein>
    <recommendedName>
        <fullName evidence="3">Heat shock 70 kDa protein 12A</fullName>
    </recommendedName>
</protein>
<evidence type="ECO:0000313" key="1">
    <source>
        <dbReference type="EMBL" id="KAG6369857.1"/>
    </source>
</evidence>
<evidence type="ECO:0008006" key="3">
    <source>
        <dbReference type="Google" id="ProtNLM"/>
    </source>
</evidence>
<dbReference type="EMBL" id="JAGFBS010000062">
    <property type="protein sequence ID" value="KAG6369857.1"/>
    <property type="molecule type" value="Genomic_DNA"/>
</dbReference>
<keyword evidence="2" id="KW-1185">Reference proteome</keyword>
<sequence>MPSREPYHGLSRKLVLAFDVGTTFSGVSYCILDPGEVPKILGVSRYPAQEHVGGDHKIPSILYYDRQGVRKKAGINSSGKFRVEPPLYRSFAYRDAIRWKLHLRAKHLASSHIKDDDIPPLPQGKNAVQVLGDFMRYLFDCARTYIIESHASGASMWRSMENNIKFILTHPNATATADSPRC</sequence>
<reference evidence="1" key="1">
    <citation type="submission" date="2021-03" db="EMBL/GenBank/DDBJ databases">
        <title>Evolutionary innovations through gain and loss of genes in the ectomycorrhizal Boletales.</title>
        <authorList>
            <person name="Wu G."/>
            <person name="Miyauchi S."/>
            <person name="Morin E."/>
            <person name="Yang Z.-L."/>
            <person name="Xu J."/>
            <person name="Martin F.M."/>
        </authorList>
    </citation>
    <scope>NUCLEOTIDE SEQUENCE</scope>
    <source>
        <strain evidence="1">BR01</strain>
    </source>
</reference>
<dbReference type="OrthoDB" id="2963168at2759"/>